<keyword evidence="2" id="KW-0472">Membrane</keyword>
<dbReference type="InParanoid" id="A0A0C3DS29"/>
<dbReference type="Proteomes" id="UP000053989">
    <property type="component" value="Unassembled WGS sequence"/>
</dbReference>
<sequence length="227" mass="24039">MSPIPDLPSDSTPSPSDGSALPQHSGSNLLGALPAVAVVGTLVVLAAIFALLAGCFYRWRKRSMTSAKGISCCPNLRKLFPRYDRASSDTSNDGSTVGPATSRPLLPQPFTNTDAPDSNTRASQNTCIGEGTDTLVADGQPQTPVYASIAAGEVWACSRCYQVLGHLLQIGEVPSEDMQSCHVDSKHNGVSGNEVCPIPAVGEPCWDVFHRFRLPQTRMQGTAGRGR</sequence>
<evidence type="ECO:0000313" key="4">
    <source>
        <dbReference type="Proteomes" id="UP000053989"/>
    </source>
</evidence>
<dbReference type="AlphaFoldDB" id="A0A0C3DS29"/>
<dbReference type="HOGENOM" id="CLU_1220319_0_0_1"/>
<keyword evidence="4" id="KW-1185">Reference proteome</keyword>
<proteinExistence type="predicted"/>
<reference evidence="3 4" key="1">
    <citation type="submission" date="2014-04" db="EMBL/GenBank/DDBJ databases">
        <authorList>
            <consortium name="DOE Joint Genome Institute"/>
            <person name="Kuo A."/>
            <person name="Kohler A."/>
            <person name="Nagy L.G."/>
            <person name="Floudas D."/>
            <person name="Copeland A."/>
            <person name="Barry K.W."/>
            <person name="Cichocki N."/>
            <person name="Veneault-Fourrey C."/>
            <person name="LaButti K."/>
            <person name="Lindquist E.A."/>
            <person name="Lipzen A."/>
            <person name="Lundell T."/>
            <person name="Morin E."/>
            <person name="Murat C."/>
            <person name="Sun H."/>
            <person name="Tunlid A."/>
            <person name="Henrissat B."/>
            <person name="Grigoriev I.V."/>
            <person name="Hibbett D.S."/>
            <person name="Martin F."/>
            <person name="Nordberg H.P."/>
            <person name="Cantor M.N."/>
            <person name="Hua S.X."/>
        </authorList>
    </citation>
    <scope>NUCLEOTIDE SEQUENCE [LARGE SCALE GENOMIC DNA]</scope>
    <source>
        <strain evidence="3 4">Foug A</strain>
    </source>
</reference>
<feature type="region of interest" description="Disordered" evidence="1">
    <location>
        <begin position="1"/>
        <end position="23"/>
    </location>
</feature>
<protein>
    <submittedName>
        <fullName evidence="3">Uncharacterized protein</fullName>
    </submittedName>
</protein>
<evidence type="ECO:0000256" key="1">
    <source>
        <dbReference type="SAM" id="MobiDB-lite"/>
    </source>
</evidence>
<evidence type="ECO:0000313" key="3">
    <source>
        <dbReference type="EMBL" id="KIM58994.1"/>
    </source>
</evidence>
<organism evidence="3 4">
    <name type="scientific">Scleroderma citrinum Foug A</name>
    <dbReference type="NCBI Taxonomy" id="1036808"/>
    <lineage>
        <taxon>Eukaryota</taxon>
        <taxon>Fungi</taxon>
        <taxon>Dikarya</taxon>
        <taxon>Basidiomycota</taxon>
        <taxon>Agaricomycotina</taxon>
        <taxon>Agaricomycetes</taxon>
        <taxon>Agaricomycetidae</taxon>
        <taxon>Boletales</taxon>
        <taxon>Sclerodermatineae</taxon>
        <taxon>Sclerodermataceae</taxon>
        <taxon>Scleroderma</taxon>
    </lineage>
</organism>
<reference evidence="4" key="2">
    <citation type="submission" date="2015-01" db="EMBL/GenBank/DDBJ databases">
        <title>Evolutionary Origins and Diversification of the Mycorrhizal Mutualists.</title>
        <authorList>
            <consortium name="DOE Joint Genome Institute"/>
            <consortium name="Mycorrhizal Genomics Consortium"/>
            <person name="Kohler A."/>
            <person name="Kuo A."/>
            <person name="Nagy L.G."/>
            <person name="Floudas D."/>
            <person name="Copeland A."/>
            <person name="Barry K.W."/>
            <person name="Cichocki N."/>
            <person name="Veneault-Fourrey C."/>
            <person name="LaButti K."/>
            <person name="Lindquist E.A."/>
            <person name="Lipzen A."/>
            <person name="Lundell T."/>
            <person name="Morin E."/>
            <person name="Murat C."/>
            <person name="Riley R."/>
            <person name="Ohm R."/>
            <person name="Sun H."/>
            <person name="Tunlid A."/>
            <person name="Henrissat B."/>
            <person name="Grigoriev I.V."/>
            <person name="Hibbett D.S."/>
            <person name="Martin F."/>
        </authorList>
    </citation>
    <scope>NUCLEOTIDE SEQUENCE [LARGE SCALE GENOMIC DNA]</scope>
    <source>
        <strain evidence="4">Foug A</strain>
    </source>
</reference>
<feature type="transmembrane region" description="Helical" evidence="2">
    <location>
        <begin position="32"/>
        <end position="57"/>
    </location>
</feature>
<keyword evidence="2" id="KW-1133">Transmembrane helix</keyword>
<keyword evidence="2" id="KW-0812">Transmembrane</keyword>
<name>A0A0C3DS29_9AGAM</name>
<feature type="compositionally biased region" description="Polar residues" evidence="1">
    <location>
        <begin position="109"/>
        <end position="122"/>
    </location>
</feature>
<feature type="compositionally biased region" description="Polar residues" evidence="1">
    <location>
        <begin position="88"/>
        <end position="99"/>
    </location>
</feature>
<feature type="compositionally biased region" description="Low complexity" evidence="1">
    <location>
        <begin position="1"/>
        <end position="19"/>
    </location>
</feature>
<gene>
    <name evidence="3" type="ORF">SCLCIDRAFT_1041475</name>
</gene>
<evidence type="ECO:0000256" key="2">
    <source>
        <dbReference type="SAM" id="Phobius"/>
    </source>
</evidence>
<accession>A0A0C3DS29</accession>
<feature type="region of interest" description="Disordered" evidence="1">
    <location>
        <begin position="84"/>
        <end position="122"/>
    </location>
</feature>
<dbReference type="EMBL" id="KN822078">
    <property type="protein sequence ID" value="KIM58994.1"/>
    <property type="molecule type" value="Genomic_DNA"/>
</dbReference>